<dbReference type="PANTHER" id="PTHR23149:SF31">
    <property type="entry name" value="PROTEIN PXR1"/>
    <property type="match status" value="1"/>
</dbReference>
<evidence type="ECO:0000256" key="1">
    <source>
        <dbReference type="ARBA" id="ARBA00004604"/>
    </source>
</evidence>
<feature type="compositionally biased region" description="Acidic residues" evidence="8">
    <location>
        <begin position="177"/>
        <end position="189"/>
    </location>
</feature>
<dbReference type="EMBL" id="NHZQ01000067">
    <property type="protein sequence ID" value="PSK55349.1"/>
    <property type="molecule type" value="Genomic_DNA"/>
</dbReference>
<organism evidence="10 11">
    <name type="scientific">Elsinoe australis</name>
    <dbReference type="NCBI Taxonomy" id="40998"/>
    <lineage>
        <taxon>Eukaryota</taxon>
        <taxon>Fungi</taxon>
        <taxon>Dikarya</taxon>
        <taxon>Ascomycota</taxon>
        <taxon>Pezizomycotina</taxon>
        <taxon>Dothideomycetes</taxon>
        <taxon>Dothideomycetidae</taxon>
        <taxon>Myriangiales</taxon>
        <taxon>Elsinoaceae</taxon>
        <taxon>Elsinoe</taxon>
    </lineage>
</organism>
<evidence type="ECO:0000256" key="5">
    <source>
        <dbReference type="ARBA" id="ARBA00038007"/>
    </source>
</evidence>
<dbReference type="PANTHER" id="PTHR23149">
    <property type="entry name" value="G PATCH DOMAIN CONTAINING PROTEIN"/>
    <property type="match status" value="1"/>
</dbReference>
<proteinExistence type="inferred from homology"/>
<evidence type="ECO:0000256" key="7">
    <source>
        <dbReference type="ARBA" id="ARBA00043878"/>
    </source>
</evidence>
<evidence type="ECO:0000313" key="10">
    <source>
        <dbReference type="EMBL" id="PSK55349.1"/>
    </source>
</evidence>
<evidence type="ECO:0000256" key="3">
    <source>
        <dbReference type="ARBA" id="ARBA00022552"/>
    </source>
</evidence>
<comment type="subcellular location">
    <subcellularLocation>
        <location evidence="1">Nucleus</location>
        <location evidence="1">Nucleolus</location>
    </subcellularLocation>
</comment>
<dbReference type="AlphaFoldDB" id="A0A2P8A4I3"/>
<evidence type="ECO:0000256" key="4">
    <source>
        <dbReference type="ARBA" id="ARBA00023242"/>
    </source>
</evidence>
<feature type="compositionally biased region" description="Basic and acidic residues" evidence="8">
    <location>
        <begin position="148"/>
        <end position="161"/>
    </location>
</feature>
<evidence type="ECO:0000256" key="6">
    <source>
        <dbReference type="ARBA" id="ARBA00041961"/>
    </source>
</evidence>
<comment type="function">
    <text evidence="7">Involved in rRNA-processing at A0, A1 and A2 sites and negatively regulates telomerase.</text>
</comment>
<dbReference type="GO" id="GO:0003676">
    <property type="term" value="F:nucleic acid binding"/>
    <property type="evidence" value="ECO:0007669"/>
    <property type="project" value="InterPro"/>
</dbReference>
<dbReference type="Proteomes" id="UP000243723">
    <property type="component" value="Unassembled WGS sequence"/>
</dbReference>
<feature type="region of interest" description="Disordered" evidence="8">
    <location>
        <begin position="1"/>
        <end position="26"/>
    </location>
</feature>
<keyword evidence="3" id="KW-0698">rRNA processing</keyword>
<keyword evidence="2" id="KW-0690">Ribosome biogenesis</keyword>
<dbReference type="GO" id="GO:0005730">
    <property type="term" value="C:nucleolus"/>
    <property type="evidence" value="ECO:0007669"/>
    <property type="project" value="UniProtKB-SubCell"/>
</dbReference>
<dbReference type="STRING" id="40998.A0A2P8A4I3"/>
<reference evidence="10 11" key="1">
    <citation type="submission" date="2017-05" db="EMBL/GenBank/DDBJ databases">
        <title>Draft genome sequence of Elsinoe australis.</title>
        <authorList>
            <person name="Cheng Q."/>
        </authorList>
    </citation>
    <scope>NUCLEOTIDE SEQUENCE [LARGE SCALE GENOMIC DNA]</scope>
    <source>
        <strain evidence="10 11">NL1</strain>
    </source>
</reference>
<feature type="compositionally biased region" description="Polar residues" evidence="8">
    <location>
        <begin position="15"/>
        <end position="26"/>
    </location>
</feature>
<evidence type="ECO:0000259" key="9">
    <source>
        <dbReference type="PROSITE" id="PS50174"/>
    </source>
</evidence>
<feature type="domain" description="G-patch" evidence="9">
    <location>
        <begin position="25"/>
        <end position="79"/>
    </location>
</feature>
<accession>A0A2P8A4I3</accession>
<dbReference type="InterPro" id="IPR000467">
    <property type="entry name" value="G_patch_dom"/>
</dbReference>
<feature type="compositionally biased region" description="Basic and acidic residues" evidence="8">
    <location>
        <begin position="213"/>
        <end position="225"/>
    </location>
</feature>
<feature type="compositionally biased region" description="Basic residues" evidence="8">
    <location>
        <begin position="226"/>
        <end position="250"/>
    </location>
</feature>
<dbReference type="OrthoDB" id="29523at2759"/>
<comment type="caution">
    <text evidence="10">The sequence shown here is derived from an EMBL/GenBank/DDBJ whole genome shotgun (WGS) entry which is preliminary data.</text>
</comment>
<evidence type="ECO:0000313" key="11">
    <source>
        <dbReference type="Proteomes" id="UP000243723"/>
    </source>
</evidence>
<sequence>MGLAAPKRRSKISADPNNTAWSSRTDSFGQKILRSQGWTPGSYLGAEDASHKAHYTAANASHIRVLLKEDNLGLGASKKREGAETFGLDQFSGLLGRLNGKSEEVLVKEEGARRDVNLRLWADRKGGVRFLSAGFLVGDKVEKLRREEVERKEREEAAKDVRGKKRKADGKLKQEMAETEDVEVEDNSTEDVQVTEQVAEDDEKAAKRRRKEERRQHKADKEQRREAKRTRKAEKEEKRRRKEERKKAKAKGNAEGSDSASSSSSEPMVLVKEPAGSTEGPPQTRTIAIPRRMVRQRYIQQKRMAGLDSKALNEIFMIKAPA</sequence>
<dbReference type="InterPro" id="IPR050656">
    <property type="entry name" value="PINX1"/>
</dbReference>
<dbReference type="PROSITE" id="PS50174">
    <property type="entry name" value="G_PATCH"/>
    <property type="match status" value="1"/>
</dbReference>
<keyword evidence="11" id="KW-1185">Reference proteome</keyword>
<protein>
    <recommendedName>
        <fullName evidence="6">PinX1-related protein 1</fullName>
    </recommendedName>
</protein>
<name>A0A2P8A4I3_9PEZI</name>
<evidence type="ECO:0000256" key="8">
    <source>
        <dbReference type="SAM" id="MobiDB-lite"/>
    </source>
</evidence>
<feature type="compositionally biased region" description="Basic residues" evidence="8">
    <location>
        <begin position="1"/>
        <end position="11"/>
    </location>
</feature>
<comment type="similarity">
    <text evidence="5">Belongs to the PINX1 family.</text>
</comment>
<gene>
    <name evidence="10" type="ORF">B9Z65_2738</name>
</gene>
<feature type="region of interest" description="Disordered" evidence="8">
    <location>
        <begin position="148"/>
        <end position="287"/>
    </location>
</feature>
<evidence type="ECO:0000256" key="2">
    <source>
        <dbReference type="ARBA" id="ARBA00022517"/>
    </source>
</evidence>
<keyword evidence="4" id="KW-0539">Nucleus</keyword>
<dbReference type="GO" id="GO:0006364">
    <property type="term" value="P:rRNA processing"/>
    <property type="evidence" value="ECO:0007669"/>
    <property type="project" value="UniProtKB-KW"/>
</dbReference>